<gene>
    <name evidence="2" type="ORF">OIDMADRAFT_25604</name>
</gene>
<dbReference type="AlphaFoldDB" id="A0A0C3DSF2"/>
<dbReference type="InterPro" id="IPR025676">
    <property type="entry name" value="Clr5_dom"/>
</dbReference>
<dbReference type="Proteomes" id="UP000054321">
    <property type="component" value="Unassembled WGS sequence"/>
</dbReference>
<keyword evidence="3" id="KW-1185">Reference proteome</keyword>
<dbReference type="Pfam" id="PF14420">
    <property type="entry name" value="Clr5"/>
    <property type="match status" value="1"/>
</dbReference>
<reference evidence="3" key="2">
    <citation type="submission" date="2015-01" db="EMBL/GenBank/DDBJ databases">
        <title>Evolutionary Origins and Diversification of the Mycorrhizal Mutualists.</title>
        <authorList>
            <consortium name="DOE Joint Genome Institute"/>
            <consortium name="Mycorrhizal Genomics Consortium"/>
            <person name="Kohler A."/>
            <person name="Kuo A."/>
            <person name="Nagy L.G."/>
            <person name="Floudas D."/>
            <person name="Copeland A."/>
            <person name="Barry K.W."/>
            <person name="Cichocki N."/>
            <person name="Veneault-Fourrey C."/>
            <person name="LaButti K."/>
            <person name="Lindquist E.A."/>
            <person name="Lipzen A."/>
            <person name="Lundell T."/>
            <person name="Morin E."/>
            <person name="Murat C."/>
            <person name="Riley R."/>
            <person name="Ohm R."/>
            <person name="Sun H."/>
            <person name="Tunlid A."/>
            <person name="Henrissat B."/>
            <person name="Grigoriev I.V."/>
            <person name="Hibbett D.S."/>
            <person name="Martin F."/>
        </authorList>
    </citation>
    <scope>NUCLEOTIDE SEQUENCE [LARGE SCALE GENOMIC DNA]</scope>
    <source>
        <strain evidence="3">Zn</strain>
    </source>
</reference>
<evidence type="ECO:0000313" key="3">
    <source>
        <dbReference type="Proteomes" id="UP000054321"/>
    </source>
</evidence>
<dbReference type="OrthoDB" id="3560870at2759"/>
<reference evidence="2 3" key="1">
    <citation type="submission" date="2014-04" db="EMBL/GenBank/DDBJ databases">
        <authorList>
            <consortium name="DOE Joint Genome Institute"/>
            <person name="Kuo A."/>
            <person name="Martino E."/>
            <person name="Perotto S."/>
            <person name="Kohler A."/>
            <person name="Nagy L.G."/>
            <person name="Floudas D."/>
            <person name="Copeland A."/>
            <person name="Barry K.W."/>
            <person name="Cichocki N."/>
            <person name="Veneault-Fourrey C."/>
            <person name="LaButti K."/>
            <person name="Lindquist E.A."/>
            <person name="Lipzen A."/>
            <person name="Lundell T."/>
            <person name="Morin E."/>
            <person name="Murat C."/>
            <person name="Sun H."/>
            <person name="Tunlid A."/>
            <person name="Henrissat B."/>
            <person name="Grigoriev I.V."/>
            <person name="Hibbett D.S."/>
            <person name="Martin F."/>
            <person name="Nordberg H.P."/>
            <person name="Cantor M.N."/>
            <person name="Hua S.X."/>
        </authorList>
    </citation>
    <scope>NUCLEOTIDE SEQUENCE [LARGE SCALE GENOMIC DNA]</scope>
    <source>
        <strain evidence="2 3">Zn</strain>
    </source>
</reference>
<dbReference type="InParanoid" id="A0A0C3DSF2"/>
<dbReference type="HOGENOM" id="CLU_451329_0_0_1"/>
<dbReference type="EMBL" id="KN832872">
    <property type="protein sequence ID" value="KIN04998.1"/>
    <property type="molecule type" value="Genomic_DNA"/>
</dbReference>
<accession>A0A0C3DSF2</accession>
<organism evidence="2 3">
    <name type="scientific">Oidiodendron maius (strain Zn)</name>
    <dbReference type="NCBI Taxonomy" id="913774"/>
    <lineage>
        <taxon>Eukaryota</taxon>
        <taxon>Fungi</taxon>
        <taxon>Dikarya</taxon>
        <taxon>Ascomycota</taxon>
        <taxon>Pezizomycotina</taxon>
        <taxon>Leotiomycetes</taxon>
        <taxon>Leotiomycetes incertae sedis</taxon>
        <taxon>Myxotrichaceae</taxon>
        <taxon>Oidiodendron</taxon>
    </lineage>
</organism>
<evidence type="ECO:0000313" key="2">
    <source>
        <dbReference type="EMBL" id="KIN04998.1"/>
    </source>
</evidence>
<feature type="domain" description="Clr5" evidence="1">
    <location>
        <begin position="136"/>
        <end position="186"/>
    </location>
</feature>
<proteinExistence type="predicted"/>
<protein>
    <recommendedName>
        <fullName evidence="1">Clr5 domain-containing protein</fullName>
    </recommendedName>
</protein>
<evidence type="ECO:0000259" key="1">
    <source>
        <dbReference type="Pfam" id="PF14420"/>
    </source>
</evidence>
<sequence length="605" mass="69537">MSLNQPAEVVMFGPEMNTYDESWRRTKPQDGDHICISPGDDLRTATGLLQSPAILRPSTDCFPIVVEDSSLPEMFESLPTRSLPLRTQIYAGITPSFSLPDVDLEYPPAPEEGKIERKFILVNGPPTQSSNKLRPPAEEWETRKKDILTLYGKCPLSTVAAEMAKCGFEASVPMYKRQFKKWDCHKYRRRLNRNLENNAQLCPQSRLLDVSAQESSVRSDNLACTGATRKERITPSHPGGQKLTRLNPAARESFTLTIPTAMRNTLLHVQVENLLFQVRSLYQGSIDQNLWQISNPLKNQEDTHTNLLSEVRVALRYWADLSPDIGRRALEKAFVTLETVVSGCGLFSLPSIWEPYLRMRRQGHPEIAKMFLLHVLNLWVFRFHHNRNHPFVRAILVIREIEKTNPHILEQVISRTYRSCVRYVTERLSSSHLTTLSLWSSYVAYFDSSSANEAKEIVDEFTLKIQLSEESKNVDDDVVLDTLSLRLYVLCFVNAMAGEAERVAWDMLFRIERRMEAGEALQGNLLMRWKDVKVILGQLCYMRGDPKMAVIHLEDYLTRPLEGDWDDEVLQNLEQYYFGLGQADKANEIRERRIFSLQRSLNFHS</sequence>
<name>A0A0C3DSF2_OIDMZ</name>